<gene>
    <name evidence="4" type="ORF">GCM10017056_00830</name>
</gene>
<dbReference type="RefSeq" id="WP_189678053.1">
    <property type="nucleotide sequence ID" value="NZ_BNCJ01000001.1"/>
</dbReference>
<keyword evidence="2" id="KW-1188">Viral release from host cell</keyword>
<evidence type="ECO:0008006" key="6">
    <source>
        <dbReference type="Google" id="ProtNLM"/>
    </source>
</evidence>
<evidence type="ECO:0000313" key="4">
    <source>
        <dbReference type="EMBL" id="GHF33250.1"/>
    </source>
</evidence>
<accession>A0A8J3M4N4</accession>
<keyword evidence="5" id="KW-1185">Reference proteome</keyword>
<evidence type="ECO:0000256" key="2">
    <source>
        <dbReference type="ARBA" id="ARBA00022612"/>
    </source>
</evidence>
<comment type="caution">
    <text evidence="4">The sequence shown here is derived from an EMBL/GenBank/DDBJ whole genome shotgun (WGS) entry which is preliminary data.</text>
</comment>
<dbReference type="EMBL" id="BNCJ01000001">
    <property type="protein sequence ID" value="GHF33250.1"/>
    <property type="molecule type" value="Genomic_DNA"/>
</dbReference>
<sequence>MKPEPIHAQSDRAKETIQRWEELRQERTPFEADWNDIARLIRPQRGGFGLDSPTARTLIKPLSSEPVTAHGNFAAGIYAAITNPASRWGGLKTPDPDLNRWPPFADWLDRQAAKVMNSFSPSMSSFYPASYQAYADICAFGNAAGYDELDLAERRFIDVTISLAQVVVALDAHGRVIEILRKFHLTPRQAVREFKDRVPAKVRELAEKGSQDKHAWYHHVLPNDDFVPRSLGPRGKPWLSLYVCEVENTLVKVKGYDTMPFYFPRWDVDSGMTYGTGPGFVALASARANHLMDDAKIRAAQFAADPTKLAPDRNAIPLNGVFRPGSTIYGGVNVRGEPMVRNMEHSANIGLTMEEQRAKQEAIKDAFMYSVMSLTGRTGISDEENRVIEEAKLRNWAPHADRIMEEYAARKFSRRYDLLLRNGQIEPVPQGTPEGTVLQVHYQTAAAMALRASEAGAVRRYVADLLPVINVKPELADRLSADDYAEILHEMSPALPQRLLVSREQADADRQARAQQMQAMQAMQMAEQGGRVVRDVAGAAGQVQGGQGQ</sequence>
<dbReference type="Proteomes" id="UP000626220">
    <property type="component" value="Unassembled WGS sequence"/>
</dbReference>
<evidence type="ECO:0000256" key="1">
    <source>
        <dbReference type="ARBA" id="ARBA00004328"/>
    </source>
</evidence>
<comment type="subcellular location">
    <subcellularLocation>
        <location evidence="1">Virion</location>
    </subcellularLocation>
</comment>
<reference evidence="4" key="1">
    <citation type="journal article" date="2014" name="Int. J. Syst. Evol. Microbiol.">
        <title>Complete genome sequence of Corynebacterium casei LMG S-19264T (=DSM 44701T), isolated from a smear-ripened cheese.</title>
        <authorList>
            <consortium name="US DOE Joint Genome Institute (JGI-PGF)"/>
            <person name="Walter F."/>
            <person name="Albersmeier A."/>
            <person name="Kalinowski J."/>
            <person name="Ruckert C."/>
        </authorList>
    </citation>
    <scope>NUCLEOTIDE SEQUENCE</scope>
    <source>
        <strain evidence="4">KCTC 42650</strain>
    </source>
</reference>
<name>A0A8J3M4N4_9RHOB</name>
<keyword evidence="3" id="KW-0231">Viral genome packaging</keyword>
<dbReference type="InterPro" id="IPR020991">
    <property type="entry name" value="Connector_podovirus"/>
</dbReference>
<dbReference type="AlphaFoldDB" id="A0A8J3M4N4"/>
<reference evidence="4" key="2">
    <citation type="submission" date="2020-09" db="EMBL/GenBank/DDBJ databases">
        <authorList>
            <person name="Sun Q."/>
            <person name="Kim S."/>
        </authorList>
    </citation>
    <scope>NUCLEOTIDE SEQUENCE</scope>
    <source>
        <strain evidence="4">KCTC 42650</strain>
    </source>
</reference>
<evidence type="ECO:0000256" key="3">
    <source>
        <dbReference type="ARBA" id="ARBA00023219"/>
    </source>
</evidence>
<protein>
    <recommendedName>
        <fullName evidence="6">Bacteriophage head to tail connecting protein</fullName>
    </recommendedName>
</protein>
<proteinExistence type="predicted"/>
<organism evidence="4 5">
    <name type="scientific">Seohaeicola zhoushanensis</name>
    <dbReference type="NCBI Taxonomy" id="1569283"/>
    <lineage>
        <taxon>Bacteria</taxon>
        <taxon>Pseudomonadati</taxon>
        <taxon>Pseudomonadota</taxon>
        <taxon>Alphaproteobacteria</taxon>
        <taxon>Rhodobacterales</taxon>
        <taxon>Roseobacteraceae</taxon>
        <taxon>Seohaeicola</taxon>
    </lineage>
</organism>
<dbReference type="Pfam" id="PF12236">
    <property type="entry name" value="Head-tail_con"/>
    <property type="match status" value="1"/>
</dbReference>
<evidence type="ECO:0000313" key="5">
    <source>
        <dbReference type="Proteomes" id="UP000626220"/>
    </source>
</evidence>